<dbReference type="EMBL" id="CP080764">
    <property type="protein sequence ID" value="QYY43094.1"/>
    <property type="molecule type" value="Genomic_DNA"/>
</dbReference>
<accession>A0ABX8YBP7</accession>
<evidence type="ECO:0000313" key="1">
    <source>
        <dbReference type="EMBL" id="QYY43094.1"/>
    </source>
</evidence>
<name>A0ABX8YBP7_ANETH</name>
<gene>
    <name evidence="1" type="ORF">K3F53_01925</name>
</gene>
<keyword evidence="2" id="KW-1185">Reference proteome</keyword>
<sequence>MIAATNIERRHLTEQRRNIYIACEDLNFFWDDQVSEVIAMWNMGIPVEYIASNFGREVDETAILIFDLARKGKIKLCRGGIWG</sequence>
<dbReference type="GeneID" id="97140118"/>
<protein>
    <submittedName>
        <fullName evidence="1">Helix-turn-helix domain-containing protein</fullName>
    </submittedName>
</protein>
<evidence type="ECO:0000313" key="2">
    <source>
        <dbReference type="Proteomes" id="UP000826616"/>
    </source>
</evidence>
<dbReference type="RefSeq" id="WP_057900046.1">
    <property type="nucleotide sequence ID" value="NZ_CP080764.1"/>
</dbReference>
<dbReference type="Proteomes" id="UP000826616">
    <property type="component" value="Chromosome"/>
</dbReference>
<proteinExistence type="predicted"/>
<organism evidence="1 2">
    <name type="scientific">Aneurinibacillus thermoaerophilus</name>
    <dbReference type="NCBI Taxonomy" id="143495"/>
    <lineage>
        <taxon>Bacteria</taxon>
        <taxon>Bacillati</taxon>
        <taxon>Bacillota</taxon>
        <taxon>Bacilli</taxon>
        <taxon>Bacillales</taxon>
        <taxon>Paenibacillaceae</taxon>
        <taxon>Aneurinibacillus group</taxon>
        <taxon>Aneurinibacillus</taxon>
    </lineage>
</organism>
<reference evidence="1 2" key="1">
    <citation type="submission" date="2021-08" db="EMBL/GenBank/DDBJ databases">
        <title>Complete genome sequence of the strain Aneurinibacillus thermoaerophilus CCM 8960.</title>
        <authorList>
            <person name="Musilova J."/>
            <person name="Kourilova X."/>
            <person name="Pernicova I."/>
            <person name="Bezdicek M."/>
            <person name="Lengerova M."/>
            <person name="Obruca S."/>
            <person name="Sedlar K."/>
        </authorList>
    </citation>
    <scope>NUCLEOTIDE SEQUENCE [LARGE SCALE GENOMIC DNA]</scope>
    <source>
        <strain evidence="1 2">CCM 8960</strain>
    </source>
</reference>